<name>A0A1V4QE13_UNCW3</name>
<dbReference type="Pfam" id="PF01656">
    <property type="entry name" value="CbiA"/>
    <property type="match status" value="1"/>
</dbReference>
<dbReference type="InterPro" id="IPR002586">
    <property type="entry name" value="CobQ/CobB/MinD/ParA_Nub-bd_dom"/>
</dbReference>
<dbReference type="CDD" id="cd03110">
    <property type="entry name" value="SIMIBI_bact_arch"/>
    <property type="match status" value="1"/>
</dbReference>
<dbReference type="Pfam" id="PF00037">
    <property type="entry name" value="Fer4"/>
    <property type="match status" value="2"/>
</dbReference>
<dbReference type="AlphaFoldDB" id="A0A1V4QE13"/>
<dbReference type="GO" id="GO:0046872">
    <property type="term" value="F:metal ion binding"/>
    <property type="evidence" value="ECO:0007669"/>
    <property type="project" value="UniProtKB-KW"/>
</dbReference>
<reference evidence="6" key="1">
    <citation type="submission" date="2017-01" db="EMBL/GenBank/DDBJ databases">
        <title>Novel pathways for hydrocarbon cycling and metabolic interdependencies in hydrothermal sediment communities.</title>
        <authorList>
            <person name="Dombrowski N."/>
            <person name="Seitz K."/>
            <person name="Teske A."/>
            <person name="Baker B."/>
        </authorList>
    </citation>
    <scope>NUCLEOTIDE SEQUENCE [LARGE SCALE GENOMIC DNA]</scope>
</reference>
<protein>
    <submittedName>
        <fullName evidence="5">(4Fe-4S)-binding protein</fullName>
    </submittedName>
</protein>
<dbReference type="PANTHER" id="PTHR43063">
    <property type="entry name" value="4FE-4S CLUSTER CONTAINING PARA FAMILY ATPASE PROTEIN"/>
    <property type="match status" value="1"/>
</dbReference>
<dbReference type="Gene3D" id="3.40.50.300">
    <property type="entry name" value="P-loop containing nucleotide triphosphate hydrolases"/>
    <property type="match status" value="1"/>
</dbReference>
<sequence>MIISFASGKGGTGKTTVAVNFAIYLSQHRNKSIEKIFFLDCDVEEPNAGIFLKPKIVKIESVDIFIPRVNLELCTFCGKCSEVCAYNAIAVLKNDVLVFEQLCHGCGGCSLFCPTQAISEVPRQIGVIEKGRSDRIEFAQGRLNIGEAMATPLIRNLKKLVLNNSKGSIFIIDVPPGTSCPVIEAIKESNFTVLVTEPTPFGLNDLQLAVETVRKLQIPMGVVINRSGDSDNLIEEYCRKQGIPVLVRIPLNREIAHFYSQGIPIINVKEQYRDFFAQLVQKILENMSHQTIIDIEEV</sequence>
<dbReference type="EMBL" id="MUKB01000103">
    <property type="protein sequence ID" value="OPX17598.1"/>
    <property type="molecule type" value="Genomic_DNA"/>
</dbReference>
<gene>
    <name evidence="5" type="ORF">BXT86_05630</name>
</gene>
<feature type="domain" description="4Fe-4S ferredoxin-type" evidence="4">
    <location>
        <begin position="95"/>
        <end position="123"/>
    </location>
</feature>
<accession>A0A1V4QE13</accession>
<dbReference type="PROSITE" id="PS00198">
    <property type="entry name" value="4FE4S_FER_1"/>
    <property type="match status" value="1"/>
</dbReference>
<dbReference type="InterPro" id="IPR017896">
    <property type="entry name" value="4Fe4S_Fe-S-bd"/>
</dbReference>
<evidence type="ECO:0000313" key="5">
    <source>
        <dbReference type="EMBL" id="OPX17598.1"/>
    </source>
</evidence>
<dbReference type="GO" id="GO:0051536">
    <property type="term" value="F:iron-sulfur cluster binding"/>
    <property type="evidence" value="ECO:0007669"/>
    <property type="project" value="UniProtKB-KW"/>
</dbReference>
<keyword evidence="1" id="KW-0479">Metal-binding</keyword>
<dbReference type="SUPFAM" id="SSF54862">
    <property type="entry name" value="4Fe-4S ferredoxins"/>
    <property type="match status" value="1"/>
</dbReference>
<evidence type="ECO:0000256" key="2">
    <source>
        <dbReference type="ARBA" id="ARBA00023004"/>
    </source>
</evidence>
<dbReference type="InterPro" id="IPR017900">
    <property type="entry name" value="4Fe4S_Fe_S_CS"/>
</dbReference>
<organism evidence="5 6">
    <name type="scientific">candidate division WOR-3 bacterium 4484_100</name>
    <dbReference type="NCBI Taxonomy" id="1936077"/>
    <lineage>
        <taxon>Bacteria</taxon>
        <taxon>Bacteria division WOR-3</taxon>
    </lineage>
</organism>
<dbReference type="SUPFAM" id="SSF52540">
    <property type="entry name" value="P-loop containing nucleoside triphosphate hydrolases"/>
    <property type="match status" value="1"/>
</dbReference>
<evidence type="ECO:0000313" key="6">
    <source>
        <dbReference type="Proteomes" id="UP000191663"/>
    </source>
</evidence>
<keyword evidence="3" id="KW-0411">Iron-sulfur</keyword>
<dbReference type="PROSITE" id="PS51379">
    <property type="entry name" value="4FE4S_FER_2"/>
    <property type="match status" value="2"/>
</dbReference>
<dbReference type="Gene3D" id="3.30.70.20">
    <property type="match status" value="1"/>
</dbReference>
<keyword evidence="2" id="KW-0408">Iron</keyword>
<evidence type="ECO:0000259" key="4">
    <source>
        <dbReference type="PROSITE" id="PS51379"/>
    </source>
</evidence>
<feature type="domain" description="4Fe-4S ferredoxin-type" evidence="4">
    <location>
        <begin position="65"/>
        <end position="94"/>
    </location>
</feature>
<proteinExistence type="predicted"/>
<dbReference type="Proteomes" id="UP000191663">
    <property type="component" value="Unassembled WGS sequence"/>
</dbReference>
<evidence type="ECO:0000256" key="3">
    <source>
        <dbReference type="ARBA" id="ARBA00023014"/>
    </source>
</evidence>
<dbReference type="PANTHER" id="PTHR43063:SF1">
    <property type="entry name" value="4FE-4S CLUSTER CONTAINING PARA FAMILY ATPASE PROTEIN"/>
    <property type="match status" value="1"/>
</dbReference>
<comment type="caution">
    <text evidence="5">The sequence shown here is derived from an EMBL/GenBank/DDBJ whole genome shotgun (WGS) entry which is preliminary data.</text>
</comment>
<dbReference type="InterPro" id="IPR027417">
    <property type="entry name" value="P-loop_NTPase"/>
</dbReference>
<evidence type="ECO:0000256" key="1">
    <source>
        <dbReference type="ARBA" id="ARBA00022723"/>
    </source>
</evidence>